<gene>
    <name evidence="9" type="ORF">SPPG_04960</name>
</gene>
<evidence type="ECO:0000313" key="10">
    <source>
        <dbReference type="Proteomes" id="UP000053201"/>
    </source>
</evidence>
<dbReference type="EMBL" id="KQ257457">
    <property type="protein sequence ID" value="KNC99571.1"/>
    <property type="molecule type" value="Genomic_DNA"/>
</dbReference>
<feature type="signal peptide" evidence="7">
    <location>
        <begin position="1"/>
        <end position="21"/>
    </location>
</feature>
<dbReference type="InterPro" id="IPR023561">
    <property type="entry name" value="Carbonic_anhydrase_a-class"/>
</dbReference>
<evidence type="ECO:0000256" key="6">
    <source>
        <dbReference type="ARBA" id="ARBA00048348"/>
    </source>
</evidence>
<dbReference type="Gene3D" id="3.10.200.10">
    <property type="entry name" value="Alpha carbonic anhydrase"/>
    <property type="match status" value="1"/>
</dbReference>
<dbReference type="InterPro" id="IPR001148">
    <property type="entry name" value="CA_dom"/>
</dbReference>
<dbReference type="InParanoid" id="A0A0L0HEZ2"/>
<comment type="catalytic activity">
    <reaction evidence="6">
        <text>hydrogencarbonate + H(+) = CO2 + H2O</text>
        <dbReference type="Rhea" id="RHEA:10748"/>
        <dbReference type="ChEBI" id="CHEBI:15377"/>
        <dbReference type="ChEBI" id="CHEBI:15378"/>
        <dbReference type="ChEBI" id="CHEBI:16526"/>
        <dbReference type="ChEBI" id="CHEBI:17544"/>
        <dbReference type="EC" id="4.2.1.1"/>
    </reaction>
</comment>
<evidence type="ECO:0000256" key="1">
    <source>
        <dbReference type="ARBA" id="ARBA00010718"/>
    </source>
</evidence>
<evidence type="ECO:0000256" key="2">
    <source>
        <dbReference type="ARBA" id="ARBA00012925"/>
    </source>
</evidence>
<protein>
    <recommendedName>
        <fullName evidence="2">carbonic anhydrase</fullName>
        <ecNumber evidence="2">4.2.1.1</ecNumber>
    </recommendedName>
</protein>
<dbReference type="eggNOG" id="KOG0382">
    <property type="taxonomic scope" value="Eukaryota"/>
</dbReference>
<proteinExistence type="inferred from homology"/>
<name>A0A0L0HEZ2_SPIPD</name>
<keyword evidence="5" id="KW-0456">Lyase</keyword>
<keyword evidence="3" id="KW-0479">Metal-binding</keyword>
<reference evidence="9 10" key="1">
    <citation type="submission" date="2009-08" db="EMBL/GenBank/DDBJ databases">
        <title>The Genome Sequence of Spizellomyces punctatus strain DAOM BR117.</title>
        <authorList>
            <consortium name="The Broad Institute Genome Sequencing Platform"/>
            <person name="Russ C."/>
            <person name="Cuomo C."/>
            <person name="Shea T."/>
            <person name="Young S.K."/>
            <person name="Zeng Q."/>
            <person name="Koehrsen M."/>
            <person name="Haas B."/>
            <person name="Borodovsky M."/>
            <person name="Guigo R."/>
            <person name="Alvarado L."/>
            <person name="Berlin A."/>
            <person name="Bochicchio J."/>
            <person name="Borenstein D."/>
            <person name="Chapman S."/>
            <person name="Chen Z."/>
            <person name="Engels R."/>
            <person name="Freedman E."/>
            <person name="Gellesch M."/>
            <person name="Goldberg J."/>
            <person name="Griggs A."/>
            <person name="Gujja S."/>
            <person name="Heiman D."/>
            <person name="Hepburn T."/>
            <person name="Howarth C."/>
            <person name="Jen D."/>
            <person name="Larson L."/>
            <person name="Lewis B."/>
            <person name="Mehta T."/>
            <person name="Park D."/>
            <person name="Pearson M."/>
            <person name="Roberts A."/>
            <person name="Saif S."/>
            <person name="Shenoy N."/>
            <person name="Sisk P."/>
            <person name="Stolte C."/>
            <person name="Sykes S."/>
            <person name="Thomson T."/>
            <person name="Walk T."/>
            <person name="White J."/>
            <person name="Yandava C."/>
            <person name="Burger G."/>
            <person name="Gray M.W."/>
            <person name="Holland P.W.H."/>
            <person name="King N."/>
            <person name="Lang F.B.F."/>
            <person name="Roger A.J."/>
            <person name="Ruiz-Trillo I."/>
            <person name="Lander E."/>
            <person name="Nusbaum C."/>
        </authorList>
    </citation>
    <scope>NUCLEOTIDE SEQUENCE [LARGE SCALE GENOMIC DNA]</scope>
    <source>
        <strain evidence="9 10">DAOM BR117</strain>
    </source>
</reference>
<dbReference type="GO" id="GO:0008270">
    <property type="term" value="F:zinc ion binding"/>
    <property type="evidence" value="ECO:0007669"/>
    <property type="project" value="InterPro"/>
</dbReference>
<dbReference type="OrthoDB" id="429145at2759"/>
<sequence length="354" mass="38390">MLSRTLVLVVSPLLLLLSANAHPTVRRTENNKGFNCLATSRQNSQAKSTGSTVTFGEGSSGLGRREGKIEFGYGAFDGPSTWPGECQTGKNQSPIDLLAAAPNLLQPPRLDVRFQDVCTPVKFFNNGNTVEVEMPEGQKEMGFVAGNGEFFELKQFHFHTPSEHRLQEKHLPIEMHMVHQNKAGRISVLAVFFDFAGQNGEGANSFLSQLVPHLPKIKARDQETTIPGISFAPILSLIKQSSDFVYNGSLTTPPCSENVLWNVVQQPVKLTLEEYMPLVDIVGFNSRPLMRNDNVAPPPAGTQVAIPNKVEISTPISATEQPESTSAVVPSQATQTQVPAPAVLAGGIEVVPLR</sequence>
<organism evidence="9 10">
    <name type="scientific">Spizellomyces punctatus (strain DAOM BR117)</name>
    <dbReference type="NCBI Taxonomy" id="645134"/>
    <lineage>
        <taxon>Eukaryota</taxon>
        <taxon>Fungi</taxon>
        <taxon>Fungi incertae sedis</taxon>
        <taxon>Chytridiomycota</taxon>
        <taxon>Chytridiomycota incertae sedis</taxon>
        <taxon>Chytridiomycetes</taxon>
        <taxon>Spizellomycetales</taxon>
        <taxon>Spizellomycetaceae</taxon>
        <taxon>Spizellomyces</taxon>
    </lineage>
</organism>
<evidence type="ECO:0000313" key="9">
    <source>
        <dbReference type="EMBL" id="KNC99571.1"/>
    </source>
</evidence>
<dbReference type="Pfam" id="PF00194">
    <property type="entry name" value="Carb_anhydrase"/>
    <property type="match status" value="1"/>
</dbReference>
<dbReference type="GeneID" id="27688383"/>
<dbReference type="SMART" id="SM01057">
    <property type="entry name" value="Carb_anhydrase"/>
    <property type="match status" value="1"/>
</dbReference>
<accession>A0A0L0HEZ2</accession>
<evidence type="ECO:0000256" key="3">
    <source>
        <dbReference type="ARBA" id="ARBA00022723"/>
    </source>
</evidence>
<dbReference type="OMA" id="INPHWKV"/>
<dbReference type="RefSeq" id="XP_016607611.1">
    <property type="nucleotide sequence ID" value="XM_016753199.1"/>
</dbReference>
<dbReference type="InterPro" id="IPR041891">
    <property type="entry name" value="Alpha_CA_prokaryot-like"/>
</dbReference>
<evidence type="ECO:0000259" key="8">
    <source>
        <dbReference type="PROSITE" id="PS51144"/>
    </source>
</evidence>
<dbReference type="PROSITE" id="PS51144">
    <property type="entry name" value="ALPHA_CA_2"/>
    <property type="match status" value="1"/>
</dbReference>
<dbReference type="PANTHER" id="PTHR18952">
    <property type="entry name" value="CARBONIC ANHYDRASE"/>
    <property type="match status" value="1"/>
</dbReference>
<dbReference type="CDD" id="cd03124">
    <property type="entry name" value="alpha_CA_prokaryotic_like"/>
    <property type="match status" value="1"/>
</dbReference>
<dbReference type="AlphaFoldDB" id="A0A0L0HEZ2"/>
<keyword evidence="4" id="KW-0862">Zinc</keyword>
<dbReference type="InterPro" id="IPR036398">
    <property type="entry name" value="CA_dom_sf"/>
</dbReference>
<feature type="domain" description="Alpha-carbonic anhydrase" evidence="8">
    <location>
        <begin position="69"/>
        <end position="309"/>
    </location>
</feature>
<dbReference type="STRING" id="645134.A0A0L0HEZ2"/>
<dbReference type="Proteomes" id="UP000053201">
    <property type="component" value="Unassembled WGS sequence"/>
</dbReference>
<dbReference type="EC" id="4.2.1.1" evidence="2"/>
<evidence type="ECO:0000256" key="4">
    <source>
        <dbReference type="ARBA" id="ARBA00022833"/>
    </source>
</evidence>
<dbReference type="VEuPathDB" id="FungiDB:SPPG_04960"/>
<comment type="similarity">
    <text evidence="1">Belongs to the alpha-carbonic anhydrase family.</text>
</comment>
<dbReference type="SUPFAM" id="SSF51069">
    <property type="entry name" value="Carbonic anhydrase"/>
    <property type="match status" value="1"/>
</dbReference>
<keyword evidence="7" id="KW-0732">Signal</keyword>
<feature type="chain" id="PRO_5005539904" description="carbonic anhydrase" evidence="7">
    <location>
        <begin position="22"/>
        <end position="354"/>
    </location>
</feature>
<evidence type="ECO:0000256" key="5">
    <source>
        <dbReference type="ARBA" id="ARBA00023239"/>
    </source>
</evidence>
<evidence type="ECO:0000256" key="7">
    <source>
        <dbReference type="SAM" id="SignalP"/>
    </source>
</evidence>
<dbReference type="GO" id="GO:0004089">
    <property type="term" value="F:carbonate dehydratase activity"/>
    <property type="evidence" value="ECO:0007669"/>
    <property type="project" value="UniProtKB-EC"/>
</dbReference>
<keyword evidence="10" id="KW-1185">Reference proteome</keyword>
<dbReference type="PANTHER" id="PTHR18952:SF265">
    <property type="entry name" value="CARBONIC ANHYDRASE"/>
    <property type="match status" value="1"/>
</dbReference>